<dbReference type="Gene3D" id="2.60.40.420">
    <property type="entry name" value="Cupredoxins - blue copper proteins"/>
    <property type="match status" value="1"/>
</dbReference>
<gene>
    <name evidence="1" type="ordered locus">Sros_2595</name>
</gene>
<sequence>MRRSRFPGAVETAPGTWRTWLPKGRRALGVAGSCLLLAACNISTGHHNPGTDHSVATAPPAYDSYGVPEGPTVEIAITGRKVVPPPGRVEVARGQAVRLVVTSDVADELHVHGFDLTHRLEPGRPVTVDVVADRTGLFEVETHDSGLVLTQLAVR</sequence>
<keyword evidence="2" id="KW-1185">Reference proteome</keyword>
<proteinExistence type="predicted"/>
<dbReference type="eggNOG" id="COG1622">
    <property type="taxonomic scope" value="Bacteria"/>
</dbReference>
<dbReference type="InterPro" id="IPR008972">
    <property type="entry name" value="Cupredoxin"/>
</dbReference>
<accession>D2B385</accession>
<dbReference type="STRING" id="479432.Sros_2595"/>
<protein>
    <recommendedName>
        <fullName evidence="3">EfeO-type cupredoxin-like domain-containing protein</fullName>
    </recommendedName>
</protein>
<evidence type="ECO:0000313" key="1">
    <source>
        <dbReference type="EMBL" id="ACZ85565.1"/>
    </source>
</evidence>
<dbReference type="RefSeq" id="WP_012889310.1">
    <property type="nucleotide sequence ID" value="NC_013595.1"/>
</dbReference>
<evidence type="ECO:0000313" key="2">
    <source>
        <dbReference type="Proteomes" id="UP000002029"/>
    </source>
</evidence>
<dbReference type="HOGENOM" id="CLU_126512_1_0_11"/>
<evidence type="ECO:0008006" key="3">
    <source>
        <dbReference type="Google" id="ProtNLM"/>
    </source>
</evidence>
<dbReference type="AlphaFoldDB" id="D2B385"/>
<dbReference type="SUPFAM" id="SSF49503">
    <property type="entry name" value="Cupredoxins"/>
    <property type="match status" value="1"/>
</dbReference>
<dbReference type="EMBL" id="CP001814">
    <property type="protein sequence ID" value="ACZ85565.1"/>
    <property type="molecule type" value="Genomic_DNA"/>
</dbReference>
<reference evidence="1 2" key="1">
    <citation type="journal article" date="2010" name="Stand. Genomic Sci.">
        <title>Complete genome sequence of Streptosporangium roseum type strain (NI 9100).</title>
        <authorList>
            <person name="Nolan M."/>
            <person name="Sikorski J."/>
            <person name="Jando M."/>
            <person name="Lucas S."/>
            <person name="Lapidus A."/>
            <person name="Glavina Del Rio T."/>
            <person name="Chen F."/>
            <person name="Tice H."/>
            <person name="Pitluck S."/>
            <person name="Cheng J.F."/>
            <person name="Chertkov O."/>
            <person name="Sims D."/>
            <person name="Meincke L."/>
            <person name="Brettin T."/>
            <person name="Han C."/>
            <person name="Detter J.C."/>
            <person name="Bruce D."/>
            <person name="Goodwin L."/>
            <person name="Land M."/>
            <person name="Hauser L."/>
            <person name="Chang Y.J."/>
            <person name="Jeffries C.D."/>
            <person name="Ivanova N."/>
            <person name="Mavromatis K."/>
            <person name="Mikhailova N."/>
            <person name="Chen A."/>
            <person name="Palaniappan K."/>
            <person name="Chain P."/>
            <person name="Rohde M."/>
            <person name="Goker M."/>
            <person name="Bristow J."/>
            <person name="Eisen J.A."/>
            <person name="Markowitz V."/>
            <person name="Hugenholtz P."/>
            <person name="Kyrpides N.C."/>
            <person name="Klenk H.P."/>
        </authorList>
    </citation>
    <scope>NUCLEOTIDE SEQUENCE [LARGE SCALE GENOMIC DNA]</scope>
    <source>
        <strain evidence="2">ATCC 12428 / DSM 43021 / JCM 3005 / NI 9100</strain>
    </source>
</reference>
<dbReference type="Proteomes" id="UP000002029">
    <property type="component" value="Chromosome"/>
</dbReference>
<name>D2B385_STRRD</name>
<organism evidence="1 2">
    <name type="scientific">Streptosporangium roseum (strain ATCC 12428 / DSM 43021 / JCM 3005 / KCTC 9067 / NCIMB 10171 / NRRL 2505 / NI 9100)</name>
    <dbReference type="NCBI Taxonomy" id="479432"/>
    <lineage>
        <taxon>Bacteria</taxon>
        <taxon>Bacillati</taxon>
        <taxon>Actinomycetota</taxon>
        <taxon>Actinomycetes</taxon>
        <taxon>Streptosporangiales</taxon>
        <taxon>Streptosporangiaceae</taxon>
        <taxon>Streptosporangium</taxon>
    </lineage>
</organism>
<dbReference type="KEGG" id="sro:Sros_2595"/>